<gene>
    <name evidence="2" type="ORF">C6Y45_07290</name>
</gene>
<reference evidence="2 3" key="1">
    <citation type="submission" date="2018-03" db="EMBL/GenBank/DDBJ databases">
        <title>Alkalicoccus saliphilus sp. nov., isolated from a mineral pool.</title>
        <authorList>
            <person name="Zhao B."/>
        </authorList>
    </citation>
    <scope>NUCLEOTIDE SEQUENCE [LARGE SCALE GENOMIC DNA]</scope>
    <source>
        <strain evidence="2 3">6AG</strain>
    </source>
</reference>
<evidence type="ECO:0000313" key="2">
    <source>
        <dbReference type="EMBL" id="PTL39188.1"/>
    </source>
</evidence>
<accession>A0A2T4U708</accession>
<protein>
    <submittedName>
        <fullName evidence="2">Uncharacterized protein</fullName>
    </submittedName>
</protein>
<evidence type="ECO:0000256" key="1">
    <source>
        <dbReference type="SAM" id="Phobius"/>
    </source>
</evidence>
<evidence type="ECO:0000313" key="3">
    <source>
        <dbReference type="Proteomes" id="UP000240509"/>
    </source>
</evidence>
<feature type="transmembrane region" description="Helical" evidence="1">
    <location>
        <begin position="38"/>
        <end position="56"/>
    </location>
</feature>
<feature type="transmembrane region" description="Helical" evidence="1">
    <location>
        <begin position="12"/>
        <end position="31"/>
    </location>
</feature>
<organism evidence="2 3">
    <name type="scientific">Alkalicoccus saliphilus</name>
    <dbReference type="NCBI Taxonomy" id="200989"/>
    <lineage>
        <taxon>Bacteria</taxon>
        <taxon>Bacillati</taxon>
        <taxon>Bacillota</taxon>
        <taxon>Bacilli</taxon>
        <taxon>Bacillales</taxon>
        <taxon>Bacillaceae</taxon>
        <taxon>Alkalicoccus</taxon>
    </lineage>
</organism>
<proteinExistence type="predicted"/>
<sequence length="176" mass="20501">MSYLITVFDLTYSLFHFFLFVVTLLVLFAILRLFIKKTVPLLLTFLLFIITGAAAFEFSHRTTFASVVPDGTADPDNVESITVTDLDEEEGVHYAEIEESEVIEDILDHFSGLNLREQQRSRPEDLQYLVQIHSEENYSFHLTENQLDGRLVISEENHLKKLDQLRDNNDLQWEEF</sequence>
<comment type="caution">
    <text evidence="2">The sequence shown here is derived from an EMBL/GenBank/DDBJ whole genome shotgun (WGS) entry which is preliminary data.</text>
</comment>
<keyword evidence="1" id="KW-0812">Transmembrane</keyword>
<dbReference type="AlphaFoldDB" id="A0A2T4U708"/>
<dbReference type="RefSeq" id="WP_107584575.1">
    <property type="nucleotide sequence ID" value="NZ_PZJJ01000009.1"/>
</dbReference>
<dbReference type="EMBL" id="PZJJ01000009">
    <property type="protein sequence ID" value="PTL39188.1"/>
    <property type="molecule type" value="Genomic_DNA"/>
</dbReference>
<keyword evidence="1" id="KW-1133">Transmembrane helix</keyword>
<keyword evidence="3" id="KW-1185">Reference proteome</keyword>
<dbReference type="OrthoDB" id="2967988at2"/>
<name>A0A2T4U708_9BACI</name>
<dbReference type="Proteomes" id="UP000240509">
    <property type="component" value="Unassembled WGS sequence"/>
</dbReference>
<keyword evidence="1" id="KW-0472">Membrane</keyword>